<proteinExistence type="predicted"/>
<protein>
    <submittedName>
        <fullName evidence="1">Uncharacterized protein</fullName>
    </submittedName>
</protein>
<evidence type="ECO:0000313" key="1">
    <source>
        <dbReference type="EMBL" id="KAK3061833.1"/>
    </source>
</evidence>
<feature type="non-terminal residue" evidence="1">
    <location>
        <position position="1"/>
    </location>
</feature>
<name>A0ACC3D509_9PEZI</name>
<accession>A0ACC3D509</accession>
<gene>
    <name evidence="1" type="ORF">LTS18_005342</name>
</gene>
<organism evidence="1 2">
    <name type="scientific">Coniosporium uncinatum</name>
    <dbReference type="NCBI Taxonomy" id="93489"/>
    <lineage>
        <taxon>Eukaryota</taxon>
        <taxon>Fungi</taxon>
        <taxon>Dikarya</taxon>
        <taxon>Ascomycota</taxon>
        <taxon>Pezizomycotina</taxon>
        <taxon>Dothideomycetes</taxon>
        <taxon>Dothideomycetes incertae sedis</taxon>
        <taxon>Coniosporium</taxon>
    </lineage>
</organism>
<keyword evidence="2" id="KW-1185">Reference proteome</keyword>
<dbReference type="EMBL" id="JAWDJW010007601">
    <property type="protein sequence ID" value="KAK3061833.1"/>
    <property type="molecule type" value="Genomic_DNA"/>
</dbReference>
<sequence>VKDGKPQLSRNSSEQGEGLGGWISGMVKRGTGNGEGDGASGQYKRVPGQDED</sequence>
<reference evidence="1" key="1">
    <citation type="submission" date="2024-09" db="EMBL/GenBank/DDBJ databases">
        <title>Black Yeasts Isolated from many extreme environments.</title>
        <authorList>
            <person name="Coleine C."/>
            <person name="Stajich J.E."/>
            <person name="Selbmann L."/>
        </authorList>
    </citation>
    <scope>NUCLEOTIDE SEQUENCE</scope>
    <source>
        <strain evidence="1">CCFEE 5737</strain>
    </source>
</reference>
<evidence type="ECO:0000313" key="2">
    <source>
        <dbReference type="Proteomes" id="UP001186974"/>
    </source>
</evidence>
<dbReference type="Proteomes" id="UP001186974">
    <property type="component" value="Unassembled WGS sequence"/>
</dbReference>
<comment type="caution">
    <text evidence="1">The sequence shown here is derived from an EMBL/GenBank/DDBJ whole genome shotgun (WGS) entry which is preliminary data.</text>
</comment>